<proteinExistence type="predicted"/>
<feature type="domain" description="RNA polymerase II elongation factor ELL N-terminal" evidence="2">
    <location>
        <begin position="82"/>
        <end position="333"/>
    </location>
</feature>
<feature type="region of interest" description="Disordered" evidence="1">
    <location>
        <begin position="171"/>
        <end position="191"/>
    </location>
</feature>
<dbReference type="STRING" id="623744.A0A553RAG1"/>
<dbReference type="PANTHER" id="PTHR23288:SF12">
    <property type="entry name" value="RNA POLYMERASE II ELONGATION FACTOR ELL2 ISOFORM X1"/>
    <property type="match status" value="1"/>
</dbReference>
<dbReference type="GO" id="GO:0008023">
    <property type="term" value="C:transcription elongation factor complex"/>
    <property type="evidence" value="ECO:0007669"/>
    <property type="project" value="InterPro"/>
</dbReference>
<dbReference type="GO" id="GO:0042795">
    <property type="term" value="P:snRNA transcription by RNA polymerase II"/>
    <property type="evidence" value="ECO:0007669"/>
    <property type="project" value="TreeGrafter"/>
</dbReference>
<dbReference type="EMBL" id="SRMA01025093">
    <property type="protein sequence ID" value="TRY99174.1"/>
    <property type="molecule type" value="Genomic_DNA"/>
</dbReference>
<comment type="caution">
    <text evidence="3">The sequence shown here is derived from an EMBL/GenBank/DDBJ whole genome shotgun (WGS) entry which is preliminary data.</text>
</comment>
<dbReference type="AlphaFoldDB" id="A0A553RAG1"/>
<dbReference type="InterPro" id="IPR042065">
    <property type="entry name" value="E3_ELL-like"/>
</dbReference>
<gene>
    <name evidence="3" type="ORF">DNTS_027632</name>
</gene>
<organism evidence="3 4">
    <name type="scientific">Danionella cerebrum</name>
    <dbReference type="NCBI Taxonomy" id="2873325"/>
    <lineage>
        <taxon>Eukaryota</taxon>
        <taxon>Metazoa</taxon>
        <taxon>Chordata</taxon>
        <taxon>Craniata</taxon>
        <taxon>Vertebrata</taxon>
        <taxon>Euteleostomi</taxon>
        <taxon>Actinopterygii</taxon>
        <taxon>Neopterygii</taxon>
        <taxon>Teleostei</taxon>
        <taxon>Ostariophysi</taxon>
        <taxon>Cypriniformes</taxon>
        <taxon>Danionidae</taxon>
        <taxon>Danioninae</taxon>
        <taxon>Danionella</taxon>
    </lineage>
</organism>
<evidence type="ECO:0000313" key="3">
    <source>
        <dbReference type="EMBL" id="TRY99174.1"/>
    </source>
</evidence>
<keyword evidence="4" id="KW-1185">Reference proteome</keyword>
<dbReference type="InterPro" id="IPR031176">
    <property type="entry name" value="ELL/occludin"/>
</dbReference>
<dbReference type="Pfam" id="PF10390">
    <property type="entry name" value="ELL"/>
    <property type="match status" value="1"/>
</dbReference>
<evidence type="ECO:0000256" key="1">
    <source>
        <dbReference type="SAM" id="MobiDB-lite"/>
    </source>
</evidence>
<reference evidence="3 4" key="1">
    <citation type="journal article" date="2019" name="Sci. Data">
        <title>Hybrid genome assembly and annotation of Danionella translucida.</title>
        <authorList>
            <person name="Kadobianskyi M."/>
            <person name="Schulze L."/>
            <person name="Schuelke M."/>
            <person name="Judkewitz B."/>
        </authorList>
    </citation>
    <scope>NUCLEOTIDE SEQUENCE [LARGE SCALE GENOMIC DNA]</scope>
    <source>
        <strain evidence="3 4">Bolton</strain>
    </source>
</reference>
<dbReference type="SUPFAM" id="SSF46785">
    <property type="entry name" value="Winged helix' DNA-binding domain"/>
    <property type="match status" value="1"/>
</dbReference>
<protein>
    <recommendedName>
        <fullName evidence="2">RNA polymerase II elongation factor ELL N-terminal domain-containing protein</fullName>
    </recommendedName>
</protein>
<dbReference type="GO" id="GO:0006368">
    <property type="term" value="P:transcription elongation by RNA polymerase II"/>
    <property type="evidence" value="ECO:0007669"/>
    <property type="project" value="InterPro"/>
</dbReference>
<dbReference type="PANTHER" id="PTHR23288">
    <property type="entry name" value="OCCLUDIN AND RNA POLYMERASE II ELONGATION FACTOR ELL"/>
    <property type="match status" value="1"/>
</dbReference>
<sequence length="334" mass="38343">MPQTPPFPHSIPVGHTFLLLMNNIGRTVWHRMLQEQKTSTSQELETNQFTPHSRLKVFDISKHTWQMWWSVADVVEDELSHYIKIPASSESPDSFRVFSFYLSSDSKDKPQASFDCVQQYVSGNGRERLEGQGSIQDKITVCATDDSYQMTRERMSQVEKDIWSRSAIEIKPGSTRPSKSPAHPHTHLSAEDMNMKPLSCSINLIESARSKCVKIKKKQGLVPCIENPSKHSPSNKKNGVPGPVTHRPLRERVIHLLALKPYSKAELLLWLEKEKAGPKDKAELSAVLDEVAKLNPKDHSFTLKDDFYRHVRKDWPGYLEEERQLIQRVLARYF</sequence>
<dbReference type="InterPro" id="IPR036390">
    <property type="entry name" value="WH_DNA-bd_sf"/>
</dbReference>
<evidence type="ECO:0000259" key="2">
    <source>
        <dbReference type="Pfam" id="PF10390"/>
    </source>
</evidence>
<name>A0A553RAG1_9TELE</name>
<dbReference type="OrthoDB" id="6284217at2759"/>
<dbReference type="InterPro" id="IPR019464">
    <property type="entry name" value="ELL_N"/>
</dbReference>
<dbReference type="Gene3D" id="1.10.10.2670">
    <property type="entry name" value="E3 ubiquitin-protein ligase"/>
    <property type="match status" value="1"/>
</dbReference>
<accession>A0A553RAG1</accession>
<evidence type="ECO:0000313" key="4">
    <source>
        <dbReference type="Proteomes" id="UP000316079"/>
    </source>
</evidence>
<feature type="region of interest" description="Disordered" evidence="1">
    <location>
        <begin position="224"/>
        <end position="244"/>
    </location>
</feature>
<dbReference type="Proteomes" id="UP000316079">
    <property type="component" value="Unassembled WGS sequence"/>
</dbReference>
<dbReference type="GO" id="GO:0032968">
    <property type="term" value="P:positive regulation of transcription elongation by RNA polymerase II"/>
    <property type="evidence" value="ECO:0007669"/>
    <property type="project" value="TreeGrafter"/>
</dbReference>
<dbReference type="GO" id="GO:0000987">
    <property type="term" value="F:cis-regulatory region sequence-specific DNA binding"/>
    <property type="evidence" value="ECO:0007669"/>
    <property type="project" value="TreeGrafter"/>
</dbReference>